<accession>A0A5C1YAZ9</accession>
<dbReference type="InterPro" id="IPR050109">
    <property type="entry name" value="HTH-type_TetR-like_transc_reg"/>
</dbReference>
<evidence type="ECO:0000313" key="6">
    <source>
        <dbReference type="EMBL" id="QEO10730.1"/>
    </source>
</evidence>
<keyword evidence="7" id="KW-1185">Reference proteome</keyword>
<feature type="DNA-binding region" description="H-T-H motif" evidence="4">
    <location>
        <begin position="28"/>
        <end position="47"/>
    </location>
</feature>
<dbReference type="EMBL" id="CP043504">
    <property type="protein sequence ID" value="QEO10730.1"/>
    <property type="molecule type" value="Genomic_DNA"/>
</dbReference>
<sequence>MDESVDTDAAILASAAALLRESTFEDITYADIAEHSGVSERTIYRYFPTRSHLLESLARWIERERLPESDFTTIPEFIATVHQRFRAFDAAPAFAFVLARAASVSPTLDNPSSPLADSIERMLRSVAPTLNARDLRRTTAALRYFGSAMFWARMRSGLDGSAAQTSEVFERTVRTLLTSLPSEAWAA</sequence>
<evidence type="ECO:0000256" key="4">
    <source>
        <dbReference type="PROSITE-ProRule" id="PRU00335"/>
    </source>
</evidence>
<dbReference type="SUPFAM" id="SSF46689">
    <property type="entry name" value="Homeodomain-like"/>
    <property type="match status" value="1"/>
</dbReference>
<gene>
    <name evidence="6" type="ORF">FLP23_02010</name>
</gene>
<dbReference type="KEGG" id="lyk:FLP23_02010"/>
<dbReference type="OrthoDB" id="9816296at2"/>
<dbReference type="Pfam" id="PF00440">
    <property type="entry name" value="TetR_N"/>
    <property type="match status" value="1"/>
</dbReference>
<protein>
    <submittedName>
        <fullName evidence="6">TetR/AcrR family transcriptional regulator</fullName>
    </submittedName>
</protein>
<dbReference type="AlphaFoldDB" id="A0A5C1YAZ9"/>
<evidence type="ECO:0000256" key="3">
    <source>
        <dbReference type="ARBA" id="ARBA00023163"/>
    </source>
</evidence>
<dbReference type="PRINTS" id="PR00455">
    <property type="entry name" value="HTHTETR"/>
</dbReference>
<name>A0A5C1YAZ9_9MICO</name>
<proteinExistence type="predicted"/>
<dbReference type="PROSITE" id="PS50977">
    <property type="entry name" value="HTH_TETR_2"/>
    <property type="match status" value="1"/>
</dbReference>
<keyword evidence="2 4" id="KW-0238">DNA-binding</keyword>
<keyword evidence="3" id="KW-0804">Transcription</keyword>
<keyword evidence="1" id="KW-0805">Transcription regulation</keyword>
<dbReference type="PANTHER" id="PTHR30055">
    <property type="entry name" value="HTH-TYPE TRANSCRIPTIONAL REGULATOR RUTR"/>
    <property type="match status" value="1"/>
</dbReference>
<reference evidence="6 7" key="1">
    <citation type="submission" date="2019-09" db="EMBL/GenBank/DDBJ databases">
        <title>Genome sequencing of strain KACC 19322.</title>
        <authorList>
            <person name="Heo J."/>
            <person name="Kim S.-J."/>
            <person name="Kim J.-S."/>
            <person name="Hong S.-B."/>
            <person name="Kwon S.-W."/>
        </authorList>
    </citation>
    <scope>NUCLEOTIDE SEQUENCE [LARGE SCALE GENOMIC DNA]</scope>
    <source>
        <strain evidence="6 7">KACC 19322</strain>
    </source>
</reference>
<evidence type="ECO:0000256" key="1">
    <source>
        <dbReference type="ARBA" id="ARBA00023015"/>
    </source>
</evidence>
<dbReference type="PANTHER" id="PTHR30055:SF234">
    <property type="entry name" value="HTH-TYPE TRANSCRIPTIONAL REGULATOR BETI"/>
    <property type="match status" value="1"/>
</dbReference>
<evidence type="ECO:0000256" key="2">
    <source>
        <dbReference type="ARBA" id="ARBA00023125"/>
    </source>
</evidence>
<evidence type="ECO:0000313" key="7">
    <source>
        <dbReference type="Proteomes" id="UP000322159"/>
    </source>
</evidence>
<dbReference type="GO" id="GO:0000976">
    <property type="term" value="F:transcription cis-regulatory region binding"/>
    <property type="evidence" value="ECO:0007669"/>
    <property type="project" value="TreeGrafter"/>
</dbReference>
<dbReference type="InterPro" id="IPR001647">
    <property type="entry name" value="HTH_TetR"/>
</dbReference>
<dbReference type="Gene3D" id="1.10.357.10">
    <property type="entry name" value="Tetracycline Repressor, domain 2"/>
    <property type="match status" value="1"/>
</dbReference>
<evidence type="ECO:0000259" key="5">
    <source>
        <dbReference type="PROSITE" id="PS50977"/>
    </source>
</evidence>
<feature type="domain" description="HTH tetR-type" evidence="5">
    <location>
        <begin position="5"/>
        <end position="65"/>
    </location>
</feature>
<dbReference type="InterPro" id="IPR009057">
    <property type="entry name" value="Homeodomain-like_sf"/>
</dbReference>
<dbReference type="GO" id="GO:0003700">
    <property type="term" value="F:DNA-binding transcription factor activity"/>
    <property type="evidence" value="ECO:0007669"/>
    <property type="project" value="TreeGrafter"/>
</dbReference>
<dbReference type="RefSeq" id="WP_149326144.1">
    <property type="nucleotide sequence ID" value="NZ_CP043504.1"/>
</dbReference>
<dbReference type="Proteomes" id="UP000322159">
    <property type="component" value="Chromosome"/>
</dbReference>
<organism evidence="6 7">
    <name type="scientific">Protaetiibacter larvae</name>
    <dbReference type="NCBI Taxonomy" id="2592654"/>
    <lineage>
        <taxon>Bacteria</taxon>
        <taxon>Bacillati</taxon>
        <taxon>Actinomycetota</taxon>
        <taxon>Actinomycetes</taxon>
        <taxon>Micrococcales</taxon>
        <taxon>Microbacteriaceae</taxon>
        <taxon>Protaetiibacter</taxon>
    </lineage>
</organism>